<reference evidence="1" key="2">
    <citation type="journal article" date="2015" name="Data Brief">
        <title>Shoot transcriptome of the giant reed, Arundo donax.</title>
        <authorList>
            <person name="Barrero R.A."/>
            <person name="Guerrero F.D."/>
            <person name="Moolhuijzen P."/>
            <person name="Goolsby J.A."/>
            <person name="Tidwell J."/>
            <person name="Bellgard S.E."/>
            <person name="Bellgard M.I."/>
        </authorList>
    </citation>
    <scope>NUCLEOTIDE SEQUENCE</scope>
    <source>
        <tissue evidence="1">Shoot tissue taken approximately 20 cm above the soil surface</tissue>
    </source>
</reference>
<sequence length="24" mass="2862">MTNGRRKRIIVGKIYIHLHVVMLI</sequence>
<accession>A0A0A8Z2M8</accession>
<proteinExistence type="predicted"/>
<name>A0A0A8Z2M8_ARUDO</name>
<protein>
    <submittedName>
        <fullName evidence="1">Uncharacterized protein</fullName>
    </submittedName>
</protein>
<evidence type="ECO:0000313" key="1">
    <source>
        <dbReference type="EMBL" id="JAD31020.1"/>
    </source>
</evidence>
<dbReference type="EMBL" id="GBRH01266875">
    <property type="protein sequence ID" value="JAD31020.1"/>
    <property type="molecule type" value="Transcribed_RNA"/>
</dbReference>
<dbReference type="AlphaFoldDB" id="A0A0A8Z2M8"/>
<organism evidence="1">
    <name type="scientific">Arundo donax</name>
    <name type="common">Giant reed</name>
    <name type="synonym">Donax arundinaceus</name>
    <dbReference type="NCBI Taxonomy" id="35708"/>
    <lineage>
        <taxon>Eukaryota</taxon>
        <taxon>Viridiplantae</taxon>
        <taxon>Streptophyta</taxon>
        <taxon>Embryophyta</taxon>
        <taxon>Tracheophyta</taxon>
        <taxon>Spermatophyta</taxon>
        <taxon>Magnoliopsida</taxon>
        <taxon>Liliopsida</taxon>
        <taxon>Poales</taxon>
        <taxon>Poaceae</taxon>
        <taxon>PACMAD clade</taxon>
        <taxon>Arundinoideae</taxon>
        <taxon>Arundineae</taxon>
        <taxon>Arundo</taxon>
    </lineage>
</organism>
<reference evidence="1" key="1">
    <citation type="submission" date="2014-09" db="EMBL/GenBank/DDBJ databases">
        <authorList>
            <person name="Magalhaes I.L.F."/>
            <person name="Oliveira U."/>
            <person name="Santos F.R."/>
            <person name="Vidigal T.H.D.A."/>
            <person name="Brescovit A.D."/>
            <person name="Santos A.J."/>
        </authorList>
    </citation>
    <scope>NUCLEOTIDE SEQUENCE</scope>
    <source>
        <tissue evidence="1">Shoot tissue taken approximately 20 cm above the soil surface</tissue>
    </source>
</reference>